<reference evidence="2" key="3">
    <citation type="journal article" date="2017" name="Plant Physiol. Biochem.">
        <title>Differential oxidative and antioxidative response of duckweed Lemna minor toward plant growth promoting/inhibiting bacteria.</title>
        <authorList>
            <person name="Ishizawa H."/>
            <person name="Kuroda M."/>
            <person name="Morikawa M."/>
            <person name="Ike M."/>
        </authorList>
    </citation>
    <scope>NUCLEOTIDE SEQUENCE [LARGE SCALE GENOMIC DNA]</scope>
    <source>
        <strain evidence="2">H3</strain>
    </source>
</reference>
<evidence type="ECO:0000313" key="2">
    <source>
        <dbReference type="Proteomes" id="UP000198290"/>
    </source>
</evidence>
<dbReference type="KEGG" id="amah:DLM_2495"/>
<protein>
    <submittedName>
        <fullName evidence="1">Uncharacterized protein</fullName>
    </submittedName>
</protein>
<reference evidence="2" key="1">
    <citation type="journal article" date="2017" name="Biotechnol. Biofuels">
        <title>Evaluation of environmental bacterial communities as a factor affecting the growth of duckweed Lemna minor.</title>
        <authorList>
            <person name="Ishizawa H."/>
            <person name="Kuroda M."/>
            <person name="Morikawa M."/>
            <person name="Ike M."/>
        </authorList>
    </citation>
    <scope>NUCLEOTIDE SEQUENCE [LARGE SCALE GENOMIC DNA]</scope>
    <source>
        <strain evidence="2">H3</strain>
    </source>
</reference>
<name>A0A3G9GJ05_9NEIS</name>
<gene>
    <name evidence="1" type="ORF">DLM_2495</name>
</gene>
<reference evidence="1 2" key="2">
    <citation type="journal article" date="2017" name="Genome Announc.">
        <title>Draft genome sequence of Aquitalea magnusonii strain H3, a plant growth-promoting bacterium of duckweed Lemna minor.</title>
        <authorList>
            <person name="Ishizawa H."/>
            <person name="Kuroda M."/>
            <person name="Ike M."/>
        </authorList>
    </citation>
    <scope>NUCLEOTIDE SEQUENCE [LARGE SCALE GENOMIC DNA]</scope>
    <source>
        <strain evidence="1 2">H3</strain>
    </source>
</reference>
<dbReference type="Proteomes" id="UP000198290">
    <property type="component" value="Chromosome"/>
</dbReference>
<dbReference type="AlphaFoldDB" id="A0A3G9GJ05"/>
<accession>A0A3G9GJ05</accession>
<evidence type="ECO:0000313" key="1">
    <source>
        <dbReference type="EMBL" id="BBF86102.1"/>
    </source>
</evidence>
<keyword evidence="2" id="KW-1185">Reference proteome</keyword>
<organism evidence="1 2">
    <name type="scientific">Aquitalea magnusonii</name>
    <dbReference type="NCBI Taxonomy" id="332411"/>
    <lineage>
        <taxon>Bacteria</taxon>
        <taxon>Pseudomonadati</taxon>
        <taxon>Pseudomonadota</taxon>
        <taxon>Betaproteobacteria</taxon>
        <taxon>Neisseriales</taxon>
        <taxon>Chromobacteriaceae</taxon>
        <taxon>Aquitalea</taxon>
    </lineage>
</organism>
<proteinExistence type="predicted"/>
<dbReference type="EMBL" id="AP018823">
    <property type="protein sequence ID" value="BBF86102.1"/>
    <property type="molecule type" value="Genomic_DNA"/>
</dbReference>
<sequence>MQHSADAGEGVAPVLQPLGPVLAVALPGLSGAGAGVA</sequence>